<feature type="domain" description="Retrotransposon gag" evidence="2">
    <location>
        <begin position="276"/>
        <end position="364"/>
    </location>
</feature>
<dbReference type="PANTHER" id="PTHR33240:SF8">
    <property type="entry name" value="OS03G0439900 PROTEIN"/>
    <property type="match status" value="1"/>
</dbReference>
<sequence length="767" mass="86234">MANEQEDLTLQKNSDNIFGTPANIGDAGEDAMNPTPPWREILERLKQQEGKMATQGVEIALQKEHIQRLESENGQMKVVLEGYQRPPHAEETGNRQVGGGIEKENHTDNNDLSGNHTRCMHEEVGEKGNFAIQEAPVHHRDQPRRTRDEVEEITEEESLRTTPRKRTMDPTVAGNPSTVSKETERLQEMMWNKLIALEAKSQMGVHSECAQMEGSTLSPFGNHILRVEAPQRYVAPKLPEYNGTGDPSEYVCQFEQKMLTVSVPLEDLEAIKCKTFTQGLRGPALHWFHNLPSDTVNSYQDLILRFQANFAISVRTAKVDTDLMLIHQRLDEPLEHFINRFSEEYVSIPKCTDSVATKALMQGLIHGSELKKEIIVEPGLSLTRALTMARGYVALEVEEKRHNEEVSRETLTSGDTFLFESKNRTLAARPHNRTDNRSANERNTRGTIMVSMGEAGQPHAQRGEKELPRMTITLTELIRRLRGLKETKWPPRMTTNPVKRDKGRYCAFHGEHGHATYEFRQLKIEVNRVVKEGFFRDFLISDVALHIQRGSNKSQDQSLPPYIKKTVNVISGGSDLSGNSVRASMAHARRVQSVRVMTLIDSDGPDVLLSFNRGEASELEHPHDDALVITLDVAHVRMKSMLVDTGSSANILFAGVLKEMEIEDLKAQDTQVTLVGFSGESAVARSFVQLPVYANGVNKLVKFLIVDCPSAYNAILGRPWIHAMKAVASSYHQVIKFPCKGEVREIRGDQLGARERYSSSLRSKNKL</sequence>
<proteinExistence type="predicted"/>
<dbReference type="InterPro" id="IPR021109">
    <property type="entry name" value="Peptidase_aspartic_dom_sf"/>
</dbReference>
<organism evidence="3 4">
    <name type="scientific">Cannabis sativa</name>
    <name type="common">Hemp</name>
    <name type="synonym">Marijuana</name>
    <dbReference type="NCBI Taxonomy" id="3483"/>
    <lineage>
        <taxon>Eukaryota</taxon>
        <taxon>Viridiplantae</taxon>
        <taxon>Streptophyta</taxon>
        <taxon>Embryophyta</taxon>
        <taxon>Tracheophyta</taxon>
        <taxon>Spermatophyta</taxon>
        <taxon>Magnoliopsida</taxon>
        <taxon>eudicotyledons</taxon>
        <taxon>Gunneridae</taxon>
        <taxon>Pentapetalae</taxon>
        <taxon>rosids</taxon>
        <taxon>fabids</taxon>
        <taxon>Rosales</taxon>
        <taxon>Cannabaceae</taxon>
        <taxon>Cannabis</taxon>
    </lineage>
</organism>
<gene>
    <name evidence="3" type="ORF">F8388_017351</name>
</gene>
<feature type="compositionally biased region" description="Basic and acidic residues" evidence="1">
    <location>
        <begin position="136"/>
        <end position="148"/>
    </location>
</feature>
<evidence type="ECO:0000313" key="3">
    <source>
        <dbReference type="EMBL" id="KAF4391756.1"/>
    </source>
</evidence>
<dbReference type="Pfam" id="PF03732">
    <property type="entry name" value="Retrotrans_gag"/>
    <property type="match status" value="1"/>
</dbReference>
<dbReference type="Gene3D" id="2.40.70.10">
    <property type="entry name" value="Acid Proteases"/>
    <property type="match status" value="1"/>
</dbReference>
<feature type="region of interest" description="Disordered" evidence="1">
    <location>
        <begin position="1"/>
        <end position="33"/>
    </location>
</feature>
<evidence type="ECO:0000259" key="2">
    <source>
        <dbReference type="Pfam" id="PF03732"/>
    </source>
</evidence>
<accession>A0A7J6H903</accession>
<comment type="caution">
    <text evidence="3">The sequence shown here is derived from an EMBL/GenBank/DDBJ whole genome shotgun (WGS) entry which is preliminary data.</text>
</comment>
<dbReference type="Proteomes" id="UP000525078">
    <property type="component" value="Unassembled WGS sequence"/>
</dbReference>
<dbReference type="SUPFAM" id="SSF50630">
    <property type="entry name" value="Acid proteases"/>
    <property type="match status" value="1"/>
</dbReference>
<evidence type="ECO:0000313" key="4">
    <source>
        <dbReference type="Proteomes" id="UP000525078"/>
    </source>
</evidence>
<feature type="compositionally biased region" description="Polar residues" evidence="1">
    <location>
        <begin position="8"/>
        <end position="17"/>
    </location>
</feature>
<dbReference type="AlphaFoldDB" id="A0A7J6H903"/>
<name>A0A7J6H903_CANSA</name>
<feature type="region of interest" description="Disordered" evidence="1">
    <location>
        <begin position="85"/>
        <end position="115"/>
    </location>
</feature>
<reference evidence="3 4" key="1">
    <citation type="journal article" date="2020" name="bioRxiv">
        <title>Sequence and annotation of 42 cannabis genomes reveals extensive copy number variation in cannabinoid synthesis and pathogen resistance genes.</title>
        <authorList>
            <person name="Mckernan K.J."/>
            <person name="Helbert Y."/>
            <person name="Kane L.T."/>
            <person name="Ebling H."/>
            <person name="Zhang L."/>
            <person name="Liu B."/>
            <person name="Eaton Z."/>
            <person name="Mclaughlin S."/>
            <person name="Kingan S."/>
            <person name="Baybayan P."/>
            <person name="Concepcion G."/>
            <person name="Jordan M."/>
            <person name="Riva A."/>
            <person name="Barbazuk W."/>
            <person name="Harkins T."/>
        </authorList>
    </citation>
    <scope>NUCLEOTIDE SEQUENCE [LARGE SCALE GENOMIC DNA]</scope>
    <source>
        <strain evidence="4">cv. Jamaican Lion 4</strain>
        <tissue evidence="3">Leaf</tissue>
    </source>
</reference>
<protein>
    <recommendedName>
        <fullName evidence="2">Retrotransposon gag domain-containing protein</fullName>
    </recommendedName>
</protein>
<feature type="region of interest" description="Disordered" evidence="1">
    <location>
        <begin position="136"/>
        <end position="180"/>
    </location>
</feature>
<dbReference type="EMBL" id="JAATIP010000021">
    <property type="protein sequence ID" value="KAF4391756.1"/>
    <property type="molecule type" value="Genomic_DNA"/>
</dbReference>
<dbReference type="InterPro" id="IPR005162">
    <property type="entry name" value="Retrotrans_gag_dom"/>
</dbReference>
<evidence type="ECO:0000256" key="1">
    <source>
        <dbReference type="SAM" id="MobiDB-lite"/>
    </source>
</evidence>
<dbReference type="PANTHER" id="PTHR33240">
    <property type="entry name" value="OS08G0508500 PROTEIN"/>
    <property type="match status" value="1"/>
</dbReference>
<dbReference type="CDD" id="cd00303">
    <property type="entry name" value="retropepsin_like"/>
    <property type="match status" value="1"/>
</dbReference>